<dbReference type="PROSITE" id="PS50045">
    <property type="entry name" value="SIGMA54_INTERACT_4"/>
    <property type="match status" value="1"/>
</dbReference>
<evidence type="ECO:0000259" key="7">
    <source>
        <dbReference type="PROSITE" id="PS50110"/>
    </source>
</evidence>
<dbReference type="GO" id="GO:0005524">
    <property type="term" value="F:ATP binding"/>
    <property type="evidence" value="ECO:0007669"/>
    <property type="project" value="UniProtKB-KW"/>
</dbReference>
<dbReference type="InterPro" id="IPR001789">
    <property type="entry name" value="Sig_transdc_resp-reg_receiver"/>
</dbReference>
<dbReference type="Gene3D" id="1.10.8.60">
    <property type="match status" value="1"/>
</dbReference>
<dbReference type="PRINTS" id="PR01590">
    <property type="entry name" value="HTHFIS"/>
</dbReference>
<dbReference type="InterPro" id="IPR003593">
    <property type="entry name" value="AAA+_ATPase"/>
</dbReference>
<dbReference type="GO" id="GO:0006355">
    <property type="term" value="P:regulation of DNA-templated transcription"/>
    <property type="evidence" value="ECO:0007669"/>
    <property type="project" value="InterPro"/>
</dbReference>
<accession>A0A4Q7EHR8</accession>
<evidence type="ECO:0000256" key="3">
    <source>
        <dbReference type="ARBA" id="ARBA00023015"/>
    </source>
</evidence>
<dbReference type="Gene3D" id="1.10.10.60">
    <property type="entry name" value="Homeodomain-like"/>
    <property type="match status" value="1"/>
</dbReference>
<evidence type="ECO:0000259" key="6">
    <source>
        <dbReference type="PROSITE" id="PS50045"/>
    </source>
</evidence>
<dbReference type="InterPro" id="IPR002197">
    <property type="entry name" value="HTH_Fis"/>
</dbReference>
<name>A0A4Q7EHR8_9GAMM</name>
<keyword evidence="5" id="KW-0597">Phosphoprotein</keyword>
<dbReference type="RefSeq" id="WP_130244831.1">
    <property type="nucleotide sequence ID" value="NZ_PPUZ01000023.1"/>
</dbReference>
<dbReference type="GO" id="GO:0043565">
    <property type="term" value="F:sequence-specific DNA binding"/>
    <property type="evidence" value="ECO:0007669"/>
    <property type="project" value="InterPro"/>
</dbReference>
<dbReference type="Pfam" id="PF00072">
    <property type="entry name" value="Response_reg"/>
    <property type="match status" value="1"/>
</dbReference>
<organism evidence="8 9">
    <name type="scientific">Pseudoalteromonas rubra</name>
    <dbReference type="NCBI Taxonomy" id="43658"/>
    <lineage>
        <taxon>Bacteria</taxon>
        <taxon>Pseudomonadati</taxon>
        <taxon>Pseudomonadota</taxon>
        <taxon>Gammaproteobacteria</taxon>
        <taxon>Alteromonadales</taxon>
        <taxon>Pseudoalteromonadaceae</taxon>
        <taxon>Pseudoalteromonas</taxon>
    </lineage>
</organism>
<keyword evidence="4" id="KW-0804">Transcription</keyword>
<dbReference type="SMART" id="SM00382">
    <property type="entry name" value="AAA"/>
    <property type="match status" value="1"/>
</dbReference>
<dbReference type="SMART" id="SM00448">
    <property type="entry name" value="REC"/>
    <property type="match status" value="1"/>
</dbReference>
<evidence type="ECO:0000256" key="5">
    <source>
        <dbReference type="PROSITE-ProRule" id="PRU00169"/>
    </source>
</evidence>
<dbReference type="CDD" id="cd00009">
    <property type="entry name" value="AAA"/>
    <property type="match status" value="1"/>
</dbReference>
<dbReference type="InterPro" id="IPR002078">
    <property type="entry name" value="Sigma_54_int"/>
</dbReference>
<dbReference type="Proteomes" id="UP000292345">
    <property type="component" value="Unassembled WGS sequence"/>
</dbReference>
<dbReference type="PANTHER" id="PTHR32071:SF113">
    <property type="entry name" value="ALGINATE BIOSYNTHESIS TRANSCRIPTIONAL REGULATORY PROTEIN ALGB"/>
    <property type="match status" value="1"/>
</dbReference>
<protein>
    <submittedName>
        <fullName evidence="8">Sigma-54-dependent Fis family transcriptional regulator</fullName>
    </submittedName>
</protein>
<dbReference type="SUPFAM" id="SSF46689">
    <property type="entry name" value="Homeodomain-like"/>
    <property type="match status" value="1"/>
</dbReference>
<dbReference type="PROSITE" id="PS50110">
    <property type="entry name" value="RESPONSE_REGULATORY"/>
    <property type="match status" value="1"/>
</dbReference>
<keyword evidence="3" id="KW-0805">Transcription regulation</keyword>
<dbReference type="InterPro" id="IPR009057">
    <property type="entry name" value="Homeodomain-like_sf"/>
</dbReference>
<dbReference type="GO" id="GO:0000160">
    <property type="term" value="P:phosphorelay signal transduction system"/>
    <property type="evidence" value="ECO:0007669"/>
    <property type="project" value="InterPro"/>
</dbReference>
<proteinExistence type="predicted"/>
<dbReference type="SUPFAM" id="SSF52540">
    <property type="entry name" value="P-loop containing nucleoside triphosphate hydrolases"/>
    <property type="match status" value="1"/>
</dbReference>
<feature type="modified residue" description="4-aspartylphosphate" evidence="5">
    <location>
        <position position="55"/>
    </location>
</feature>
<evidence type="ECO:0000313" key="9">
    <source>
        <dbReference type="Proteomes" id="UP000292345"/>
    </source>
</evidence>
<dbReference type="PANTHER" id="PTHR32071">
    <property type="entry name" value="TRANSCRIPTIONAL REGULATORY PROTEIN"/>
    <property type="match status" value="1"/>
</dbReference>
<dbReference type="Pfam" id="PF00158">
    <property type="entry name" value="Sigma54_activat"/>
    <property type="match status" value="1"/>
</dbReference>
<sequence>MSTKRHILIADDDMNVIAGLSFLLQDEGYEVSCVTTAQAALEKVKVQSFDCALLDMNFAKDTTSGQEGLALITELRQLDSHLPIVMMTGWATIELAVDAMRSGAQDFVQKPWDNERLLHTLQTHITLAQSQGLNERLKQQNQLLQQAAHPQLRSDIVACSQPMQQLLTQLEQLAQSDMSILLTGDNGTGKSMLAAYVHRCSARAEQPFVTANMGAIVENLFESEMFGHVRGAFTDAKAARAGRFEMARHGTLFLDEIANIPLSQQAKLLSVLEERKFEAVGSSQSQVADVRVISATNGDLPAQIQAGTFRQDLYYRLNTVELRVPSLRERVEDITPLTEHFLRQFAAKYNKPVPQLSEAAQVALRHYDWPGNIRELRHVLERALFVCRAAQITPDDLAITSGEEVVANIDDPNLTLDEIEQAVLRHRLRHHQGNASETARSLGLSRSGYYRRLAKFGLAEHE</sequence>
<gene>
    <name evidence="8" type="ORF">C3B51_09070</name>
</gene>
<evidence type="ECO:0000256" key="1">
    <source>
        <dbReference type="ARBA" id="ARBA00022741"/>
    </source>
</evidence>
<dbReference type="InterPro" id="IPR058031">
    <property type="entry name" value="AAA_lid_NorR"/>
</dbReference>
<dbReference type="InterPro" id="IPR025944">
    <property type="entry name" value="Sigma_54_int_dom_CS"/>
</dbReference>
<dbReference type="Pfam" id="PF02954">
    <property type="entry name" value="HTH_8"/>
    <property type="match status" value="1"/>
</dbReference>
<keyword evidence="1" id="KW-0547">Nucleotide-binding</keyword>
<evidence type="ECO:0000256" key="2">
    <source>
        <dbReference type="ARBA" id="ARBA00022840"/>
    </source>
</evidence>
<comment type="caution">
    <text evidence="8">The sequence shown here is derived from an EMBL/GenBank/DDBJ whole genome shotgun (WGS) entry which is preliminary data.</text>
</comment>
<dbReference type="InterPro" id="IPR027417">
    <property type="entry name" value="P-loop_NTPase"/>
</dbReference>
<dbReference type="PROSITE" id="PS00688">
    <property type="entry name" value="SIGMA54_INTERACT_3"/>
    <property type="match status" value="1"/>
</dbReference>
<dbReference type="InterPro" id="IPR011006">
    <property type="entry name" value="CheY-like_superfamily"/>
</dbReference>
<dbReference type="Pfam" id="PF25601">
    <property type="entry name" value="AAA_lid_14"/>
    <property type="match status" value="1"/>
</dbReference>
<dbReference type="SUPFAM" id="SSF52172">
    <property type="entry name" value="CheY-like"/>
    <property type="match status" value="1"/>
</dbReference>
<reference evidence="8 9" key="1">
    <citation type="submission" date="2018-01" db="EMBL/GenBank/DDBJ databases">
        <title>Co-occurrence of chitin degradation, pigmentation and bioactivity in marine Pseudoalteromonas.</title>
        <authorList>
            <person name="Paulsen S."/>
            <person name="Gram L."/>
            <person name="Machado H."/>
        </authorList>
    </citation>
    <scope>NUCLEOTIDE SEQUENCE [LARGE SCALE GENOMIC DNA]</scope>
    <source>
        <strain evidence="8 9">S1946</strain>
    </source>
</reference>
<dbReference type="EMBL" id="PPUZ01000023">
    <property type="protein sequence ID" value="RZM81319.1"/>
    <property type="molecule type" value="Genomic_DNA"/>
</dbReference>
<feature type="domain" description="Response regulatory" evidence="7">
    <location>
        <begin position="6"/>
        <end position="125"/>
    </location>
</feature>
<dbReference type="Gene3D" id="3.40.50.2300">
    <property type="match status" value="1"/>
</dbReference>
<keyword evidence="2" id="KW-0067">ATP-binding</keyword>
<dbReference type="FunFam" id="3.40.50.300:FF:000006">
    <property type="entry name" value="DNA-binding transcriptional regulator NtrC"/>
    <property type="match status" value="1"/>
</dbReference>
<feature type="domain" description="Sigma-54 factor interaction" evidence="6">
    <location>
        <begin position="156"/>
        <end position="385"/>
    </location>
</feature>
<dbReference type="AlphaFoldDB" id="A0A4Q7EHR8"/>
<evidence type="ECO:0000256" key="4">
    <source>
        <dbReference type="ARBA" id="ARBA00023163"/>
    </source>
</evidence>
<evidence type="ECO:0000313" key="8">
    <source>
        <dbReference type="EMBL" id="RZM81319.1"/>
    </source>
</evidence>
<dbReference type="Gene3D" id="3.40.50.300">
    <property type="entry name" value="P-loop containing nucleotide triphosphate hydrolases"/>
    <property type="match status" value="1"/>
</dbReference>